<gene>
    <name evidence="6" type="ORF">GFSPODELE1_LOCUS3444</name>
</gene>
<feature type="region of interest" description="Disordered" evidence="4">
    <location>
        <begin position="874"/>
        <end position="914"/>
    </location>
</feature>
<protein>
    <recommendedName>
        <fullName evidence="5">Alpha/beta hydrolase fold-3 domain-containing protein</fullName>
    </recommendedName>
</protein>
<organism evidence="6 7">
    <name type="scientific">Somion occarium</name>
    <dbReference type="NCBI Taxonomy" id="3059160"/>
    <lineage>
        <taxon>Eukaryota</taxon>
        <taxon>Fungi</taxon>
        <taxon>Dikarya</taxon>
        <taxon>Basidiomycota</taxon>
        <taxon>Agaricomycotina</taxon>
        <taxon>Agaricomycetes</taxon>
        <taxon>Polyporales</taxon>
        <taxon>Cerrenaceae</taxon>
        <taxon>Somion</taxon>
    </lineage>
</organism>
<dbReference type="Pfam" id="PF07859">
    <property type="entry name" value="Abhydrolase_3"/>
    <property type="match status" value="1"/>
</dbReference>
<evidence type="ECO:0000256" key="3">
    <source>
        <dbReference type="PROSITE-ProRule" id="PRU10038"/>
    </source>
</evidence>
<feature type="region of interest" description="Disordered" evidence="4">
    <location>
        <begin position="381"/>
        <end position="403"/>
    </location>
</feature>
<feature type="compositionally biased region" description="Basic and acidic residues" evidence="4">
    <location>
        <begin position="595"/>
        <end position="625"/>
    </location>
</feature>
<feature type="active site" evidence="3">
    <location>
        <position position="248"/>
    </location>
</feature>
<evidence type="ECO:0000256" key="4">
    <source>
        <dbReference type="SAM" id="MobiDB-lite"/>
    </source>
</evidence>
<dbReference type="InterPro" id="IPR002168">
    <property type="entry name" value="Lipase_GDXG_HIS_AS"/>
</dbReference>
<dbReference type="Proteomes" id="UP001497453">
    <property type="component" value="Chromosome 2"/>
</dbReference>
<dbReference type="Gene3D" id="3.40.50.1820">
    <property type="entry name" value="alpha/beta hydrolase"/>
    <property type="match status" value="2"/>
</dbReference>
<keyword evidence="2" id="KW-0378">Hydrolase</keyword>
<sequence>MPVTTTSAAVHITPVVLKTFYKHTKHKGHKVKNGDTTEEATDDLIYDEAFHIVKAFIQLGTRNKVESLQHFTNTHVPAPYWAAVPPVRIPMSSCNKAADLIIKWFDPEDLKQIVGGERWWQIRGLDGIDAEWVTEKEYLDDTKPPPGNELSDDDCDILRMDHLETVMLYVHGGAYFWGSINTHRYQIIRYARKFKGRAFAVNYRKAPQYPWPCPLQDVIAAYLYLTSPPPEALHKPVPSSKIVFAGDSAGAGLCLTMLTVLRDLGLEQPAGAVLISPWVDLTHSFPSVMHNASTDIIPPHGFIHKPSTLWPIEAVPQEGRARVIPTQTNPPPKPGHADVLRPSDERLGEQVEQRMQASQGEALIAHAGELTEKDVKTQAEMHNETNGGTIRPERPPQKQSTSESECLAFWEPKPPKVLMNDPNDRPLELRSQIQLYATNEQLTHPLVSPILQGSLGNLCPLYIIAGDGECLRDEIIYVAHKAANPKEYPTREGTLKDSPRQRENVAKFQTPTKVHLQVFDGMCHVLTVFIFTDSAKYAYRSIAEFIKHVTRYSPEHLEQNPFPELHRPPSEISDPPSPDEEDHPSLEVPSGKKSPPKDAGKRRFRPDHDNGTRSDVELYRENESKTKLEVKSGDVRFVPDGSPATEDEDRDIPGVRMIRERVDIFGHVRLMEGEEEIPALQIPPSEIGLIKEDPVRRWLSGQEKWDKKYKRNAIKAERRRRHYEKKAAVLIAHARENGLILDNERTAVINQRASLPTAMSSTSVGNVECDRRWGPFDLESEQPPGSAIAGRRDTREAVALIKKHIYHSAPATHRTVPRMSTSDAARAAFDPSDHPFKPPRQSVSEEQVHARIIPFHGLRMWQGLISYFMRKSSKKAQQGKRQALQTLRTGSDKLKNAGSSHSQPKGSSQSSSTR</sequence>
<evidence type="ECO:0000313" key="6">
    <source>
        <dbReference type="EMBL" id="CAL1701137.1"/>
    </source>
</evidence>
<dbReference type="PROSITE" id="PS01174">
    <property type="entry name" value="LIPASE_GDXG_SER"/>
    <property type="match status" value="1"/>
</dbReference>
<dbReference type="EMBL" id="OZ037945">
    <property type="protein sequence ID" value="CAL1701137.1"/>
    <property type="molecule type" value="Genomic_DNA"/>
</dbReference>
<accession>A0ABP1D248</accession>
<proteinExistence type="inferred from homology"/>
<dbReference type="InterPro" id="IPR029058">
    <property type="entry name" value="AB_hydrolase_fold"/>
</dbReference>
<feature type="compositionally biased region" description="Polar residues" evidence="4">
    <location>
        <begin position="879"/>
        <end position="889"/>
    </location>
</feature>
<feature type="compositionally biased region" description="Basic and acidic residues" evidence="4">
    <location>
        <begin position="558"/>
        <end position="569"/>
    </location>
</feature>
<evidence type="ECO:0000256" key="1">
    <source>
        <dbReference type="ARBA" id="ARBA00010515"/>
    </source>
</evidence>
<keyword evidence="7" id="KW-1185">Reference proteome</keyword>
<dbReference type="SUPFAM" id="SSF53474">
    <property type="entry name" value="alpha/beta-Hydrolases"/>
    <property type="match status" value="1"/>
</dbReference>
<dbReference type="PANTHER" id="PTHR48081:SF5">
    <property type="entry name" value="ALPHA_BETA HYDROLASE FOLD-3 DOMAIN-CONTAINING PROTEIN"/>
    <property type="match status" value="1"/>
</dbReference>
<dbReference type="PANTHER" id="PTHR48081">
    <property type="entry name" value="AB HYDROLASE SUPERFAMILY PROTEIN C4A8.06C"/>
    <property type="match status" value="1"/>
</dbReference>
<evidence type="ECO:0000256" key="2">
    <source>
        <dbReference type="ARBA" id="ARBA00022801"/>
    </source>
</evidence>
<feature type="region of interest" description="Disordered" evidence="4">
    <location>
        <begin position="809"/>
        <end position="847"/>
    </location>
</feature>
<evidence type="ECO:0000259" key="5">
    <source>
        <dbReference type="Pfam" id="PF07859"/>
    </source>
</evidence>
<name>A0ABP1D248_9APHY</name>
<feature type="compositionally biased region" description="Low complexity" evidence="4">
    <location>
        <begin position="898"/>
        <end position="914"/>
    </location>
</feature>
<feature type="domain" description="Alpha/beta hydrolase fold-3" evidence="5">
    <location>
        <begin position="167"/>
        <end position="290"/>
    </location>
</feature>
<comment type="similarity">
    <text evidence="1">Belongs to the 'GDXG' lipolytic enzyme family.</text>
</comment>
<evidence type="ECO:0000313" key="7">
    <source>
        <dbReference type="Proteomes" id="UP001497453"/>
    </source>
</evidence>
<dbReference type="InterPro" id="IPR033140">
    <property type="entry name" value="Lipase_GDXG_put_SER_AS"/>
</dbReference>
<dbReference type="InterPro" id="IPR013094">
    <property type="entry name" value="AB_hydrolase_3"/>
</dbReference>
<feature type="region of interest" description="Disordered" evidence="4">
    <location>
        <begin position="558"/>
        <end position="625"/>
    </location>
</feature>
<reference evidence="7" key="1">
    <citation type="submission" date="2024-04" db="EMBL/GenBank/DDBJ databases">
        <authorList>
            <person name="Shaw F."/>
            <person name="Minotto A."/>
        </authorList>
    </citation>
    <scope>NUCLEOTIDE SEQUENCE [LARGE SCALE GENOMIC DNA]</scope>
</reference>
<dbReference type="InterPro" id="IPR050300">
    <property type="entry name" value="GDXG_lipolytic_enzyme"/>
</dbReference>
<dbReference type="PROSITE" id="PS01173">
    <property type="entry name" value="LIPASE_GDXG_HIS"/>
    <property type="match status" value="1"/>
</dbReference>